<evidence type="ECO:0000259" key="4">
    <source>
        <dbReference type="Pfam" id="PF00061"/>
    </source>
</evidence>
<feature type="non-terminal residue" evidence="5">
    <location>
        <position position="1"/>
    </location>
</feature>
<dbReference type="Gene3D" id="2.40.128.20">
    <property type="match status" value="1"/>
</dbReference>
<evidence type="ECO:0000256" key="2">
    <source>
        <dbReference type="ARBA" id="ARBA00023121"/>
    </source>
</evidence>
<comment type="similarity">
    <text evidence="1">Belongs to the calycin superfamily. Fatty-acid binding protein (FABP) family.</text>
</comment>
<sequence length="185" mass="21273">LTYFTRRQDSNSEIFRLEMLSIKFCFLFLVAGVSFISVVSCKSKRESTGTDLAPFLNKKYVLETSDDKFDDIMEALGVGILDRNLALLAKPVMELTEHKGEYVLTSNSIFKNTVTRFKFGHEFEDETPDGRKVKSLFIQYKNKLTQIQQGNKTTTIVREFFPERVKVTVQVDDIVSVRTYKVLDS</sequence>
<accession>A0A1B6F6L6</accession>
<name>A0A1B6F6L6_9HEMI</name>
<dbReference type="PRINTS" id="PR00178">
    <property type="entry name" value="FATTYACIDBP"/>
</dbReference>
<evidence type="ECO:0000313" key="5">
    <source>
        <dbReference type="EMBL" id="JAS45731.1"/>
    </source>
</evidence>
<organism evidence="5">
    <name type="scientific">Cuerna arida</name>
    <dbReference type="NCBI Taxonomy" id="1464854"/>
    <lineage>
        <taxon>Eukaryota</taxon>
        <taxon>Metazoa</taxon>
        <taxon>Ecdysozoa</taxon>
        <taxon>Arthropoda</taxon>
        <taxon>Hexapoda</taxon>
        <taxon>Insecta</taxon>
        <taxon>Pterygota</taxon>
        <taxon>Neoptera</taxon>
        <taxon>Paraneoptera</taxon>
        <taxon>Hemiptera</taxon>
        <taxon>Auchenorrhyncha</taxon>
        <taxon>Membracoidea</taxon>
        <taxon>Cicadellidae</taxon>
        <taxon>Cicadellinae</taxon>
        <taxon>Proconiini</taxon>
        <taxon>Cuerna</taxon>
    </lineage>
</organism>
<dbReference type="PANTHER" id="PTHR11955">
    <property type="entry name" value="FATTY ACID BINDING PROTEIN"/>
    <property type="match status" value="1"/>
</dbReference>
<reference evidence="5" key="1">
    <citation type="submission" date="2015-11" db="EMBL/GenBank/DDBJ databases">
        <title>De novo transcriptome assembly of four potential Pierce s Disease insect vectors from Arizona vineyards.</title>
        <authorList>
            <person name="Tassone E.E."/>
        </authorList>
    </citation>
    <scope>NUCLEOTIDE SEQUENCE</scope>
</reference>
<keyword evidence="2" id="KW-0446">Lipid-binding</keyword>
<keyword evidence="3" id="KW-1133">Transmembrane helix</keyword>
<dbReference type="InterPro" id="IPR031259">
    <property type="entry name" value="ILBP"/>
</dbReference>
<keyword evidence="3" id="KW-0812">Transmembrane</keyword>
<dbReference type="InterPro" id="IPR012674">
    <property type="entry name" value="Calycin"/>
</dbReference>
<protein>
    <recommendedName>
        <fullName evidence="4">Lipocalin/cytosolic fatty-acid binding domain-containing protein</fullName>
    </recommendedName>
</protein>
<feature type="transmembrane region" description="Helical" evidence="3">
    <location>
        <begin position="20"/>
        <end position="39"/>
    </location>
</feature>
<dbReference type="AlphaFoldDB" id="A0A1B6F6L6"/>
<dbReference type="Pfam" id="PF00061">
    <property type="entry name" value="Lipocalin"/>
    <property type="match status" value="1"/>
</dbReference>
<dbReference type="EMBL" id="GECZ01024038">
    <property type="protein sequence ID" value="JAS45731.1"/>
    <property type="molecule type" value="Transcribed_RNA"/>
</dbReference>
<evidence type="ECO:0000256" key="1">
    <source>
        <dbReference type="ARBA" id="ARBA00008390"/>
    </source>
</evidence>
<proteinExistence type="inferred from homology"/>
<evidence type="ECO:0000256" key="3">
    <source>
        <dbReference type="SAM" id="Phobius"/>
    </source>
</evidence>
<keyword evidence="3" id="KW-0472">Membrane</keyword>
<dbReference type="InterPro" id="IPR000566">
    <property type="entry name" value="Lipocln_cytosolic_FA-bd_dom"/>
</dbReference>
<dbReference type="GO" id="GO:0008289">
    <property type="term" value="F:lipid binding"/>
    <property type="evidence" value="ECO:0007669"/>
    <property type="project" value="UniProtKB-KW"/>
</dbReference>
<gene>
    <name evidence="5" type="ORF">g.24672</name>
</gene>
<feature type="domain" description="Lipocalin/cytosolic fatty-acid binding" evidence="4">
    <location>
        <begin position="63"/>
        <end position="180"/>
    </location>
</feature>
<dbReference type="InterPro" id="IPR000463">
    <property type="entry name" value="Fatty_acid-bd"/>
</dbReference>
<dbReference type="SUPFAM" id="SSF50814">
    <property type="entry name" value="Lipocalins"/>
    <property type="match status" value="1"/>
</dbReference>